<evidence type="ECO:0000313" key="1">
    <source>
        <dbReference type="EMBL" id="KAH3663149.1"/>
    </source>
</evidence>
<gene>
    <name evidence="1" type="ORF">OGATHE_004725</name>
</gene>
<sequence>MLGKFKRQGIIQRNYWFDVDPQNGPESALCDSPQGNTSTARNFAFGKTSWSFLKRNIIENIGQNEFLVVAIVKRRTSHQRSIEKHVAKVVKNWWVFQNCSRFLVCVEVIELVDVFVIESTVANRPSEGAELHNQNHLGSSNVDHRWIIIRSEKLRFQMVHAEKKHQRNQIDPWHKS</sequence>
<protein>
    <submittedName>
        <fullName evidence="1">Uncharacterized protein</fullName>
    </submittedName>
</protein>
<dbReference type="EMBL" id="JAEUBD010001266">
    <property type="protein sequence ID" value="KAH3663149.1"/>
    <property type="molecule type" value="Genomic_DNA"/>
</dbReference>
<keyword evidence="2" id="KW-1185">Reference proteome</keyword>
<organism evidence="1 2">
    <name type="scientific">Ogataea polymorpha</name>
    <dbReference type="NCBI Taxonomy" id="460523"/>
    <lineage>
        <taxon>Eukaryota</taxon>
        <taxon>Fungi</taxon>
        <taxon>Dikarya</taxon>
        <taxon>Ascomycota</taxon>
        <taxon>Saccharomycotina</taxon>
        <taxon>Pichiomycetes</taxon>
        <taxon>Pichiales</taxon>
        <taxon>Pichiaceae</taxon>
        <taxon>Ogataea</taxon>
    </lineage>
</organism>
<reference evidence="1" key="2">
    <citation type="submission" date="2021-01" db="EMBL/GenBank/DDBJ databases">
        <authorList>
            <person name="Schikora-Tamarit M.A."/>
        </authorList>
    </citation>
    <scope>NUCLEOTIDE SEQUENCE</scope>
    <source>
        <strain evidence="1">NCAIM Y.01608</strain>
    </source>
</reference>
<dbReference type="Proteomes" id="UP000788993">
    <property type="component" value="Unassembled WGS sequence"/>
</dbReference>
<proteinExistence type="predicted"/>
<evidence type="ECO:0000313" key="2">
    <source>
        <dbReference type="Proteomes" id="UP000788993"/>
    </source>
</evidence>
<dbReference type="AlphaFoldDB" id="A0A9P8P1V6"/>
<name>A0A9P8P1V6_9ASCO</name>
<comment type="caution">
    <text evidence="1">The sequence shown here is derived from an EMBL/GenBank/DDBJ whole genome shotgun (WGS) entry which is preliminary data.</text>
</comment>
<reference evidence="1" key="1">
    <citation type="journal article" date="2021" name="Open Biol.">
        <title>Shared evolutionary footprints suggest mitochondrial oxidative damage underlies multiple complex I losses in fungi.</title>
        <authorList>
            <person name="Schikora-Tamarit M.A."/>
            <person name="Marcet-Houben M."/>
            <person name="Nosek J."/>
            <person name="Gabaldon T."/>
        </authorList>
    </citation>
    <scope>NUCLEOTIDE SEQUENCE</scope>
    <source>
        <strain evidence="1">NCAIM Y.01608</strain>
    </source>
</reference>
<accession>A0A9P8P1V6</accession>